<reference evidence="1" key="1">
    <citation type="submission" date="2018-11" db="EMBL/GenBank/DDBJ databases">
        <authorList>
            <consortium name="Pathogen Informatics"/>
        </authorList>
    </citation>
    <scope>NUCLEOTIDE SEQUENCE</scope>
</reference>
<gene>
    <name evidence="1" type="ORF">PXEA_LOCUS6845</name>
</gene>
<accession>A0A3S5CJH7</accession>
<protein>
    <submittedName>
        <fullName evidence="1">Uncharacterized protein</fullName>
    </submittedName>
</protein>
<evidence type="ECO:0000313" key="1">
    <source>
        <dbReference type="EMBL" id="VEL13405.1"/>
    </source>
</evidence>
<evidence type="ECO:0000313" key="2">
    <source>
        <dbReference type="Proteomes" id="UP000784294"/>
    </source>
</evidence>
<name>A0A3S5CJH7_9PLAT</name>
<dbReference type="EMBL" id="CAAALY010017674">
    <property type="protein sequence ID" value="VEL13405.1"/>
    <property type="molecule type" value="Genomic_DNA"/>
</dbReference>
<comment type="caution">
    <text evidence="1">The sequence shown here is derived from an EMBL/GenBank/DDBJ whole genome shotgun (WGS) entry which is preliminary data.</text>
</comment>
<proteinExistence type="predicted"/>
<dbReference type="AlphaFoldDB" id="A0A3S5CJH7"/>
<dbReference type="Proteomes" id="UP000784294">
    <property type="component" value="Unassembled WGS sequence"/>
</dbReference>
<organism evidence="1 2">
    <name type="scientific">Protopolystoma xenopodis</name>
    <dbReference type="NCBI Taxonomy" id="117903"/>
    <lineage>
        <taxon>Eukaryota</taxon>
        <taxon>Metazoa</taxon>
        <taxon>Spiralia</taxon>
        <taxon>Lophotrochozoa</taxon>
        <taxon>Platyhelminthes</taxon>
        <taxon>Monogenea</taxon>
        <taxon>Polyopisthocotylea</taxon>
        <taxon>Polystomatidea</taxon>
        <taxon>Polystomatidae</taxon>
        <taxon>Protopolystoma</taxon>
    </lineage>
</organism>
<sequence length="86" mass="9234">MASHLRKRFGLDNFFHRLSLASAASSSPGGSSRSRRGCNALNPGSLGCADLPKTIKAVCMLYCFTIGTLKEIRNDILAGNHILIRG</sequence>
<keyword evidence="2" id="KW-1185">Reference proteome</keyword>
<dbReference type="OrthoDB" id="8068875at2759"/>